<organism evidence="1 2">
    <name type="scientific">Cichorium intybus</name>
    <name type="common">Chicory</name>
    <dbReference type="NCBI Taxonomy" id="13427"/>
    <lineage>
        <taxon>Eukaryota</taxon>
        <taxon>Viridiplantae</taxon>
        <taxon>Streptophyta</taxon>
        <taxon>Embryophyta</taxon>
        <taxon>Tracheophyta</taxon>
        <taxon>Spermatophyta</taxon>
        <taxon>Magnoliopsida</taxon>
        <taxon>eudicotyledons</taxon>
        <taxon>Gunneridae</taxon>
        <taxon>Pentapetalae</taxon>
        <taxon>asterids</taxon>
        <taxon>campanulids</taxon>
        <taxon>Asterales</taxon>
        <taxon>Asteraceae</taxon>
        <taxon>Cichorioideae</taxon>
        <taxon>Cichorieae</taxon>
        <taxon>Cichoriinae</taxon>
        <taxon>Cichorium</taxon>
    </lineage>
</organism>
<sequence>MLSLGFGIHIGMCCFCEHECLVEFPWTWWNLFLSFLISARVVSLHVILRTPDEPDAMESPYGALLSVVDAVGPVRGPYTMVLFVFDQIVNYGLAKVKPFSNVSSLHFYWSLDDLAVPIPPGDGKDFSSSSHYDTRETNFKRATEGGRLVAKSYAP</sequence>
<gene>
    <name evidence="1" type="ORF">L2E82_10415</name>
</gene>
<dbReference type="EMBL" id="CM042010">
    <property type="protein sequence ID" value="KAI3780434.1"/>
    <property type="molecule type" value="Genomic_DNA"/>
</dbReference>
<dbReference type="Proteomes" id="UP001055811">
    <property type="component" value="Linkage Group LG02"/>
</dbReference>
<reference evidence="1 2" key="2">
    <citation type="journal article" date="2022" name="Mol. Ecol. Resour.">
        <title>The genomes of chicory, endive, great burdock and yacon provide insights into Asteraceae paleo-polyploidization history and plant inulin production.</title>
        <authorList>
            <person name="Fan W."/>
            <person name="Wang S."/>
            <person name="Wang H."/>
            <person name="Wang A."/>
            <person name="Jiang F."/>
            <person name="Liu H."/>
            <person name="Zhao H."/>
            <person name="Xu D."/>
            <person name="Zhang Y."/>
        </authorList>
    </citation>
    <scope>NUCLEOTIDE SEQUENCE [LARGE SCALE GENOMIC DNA]</scope>
    <source>
        <strain evidence="2">cv. Punajuju</strain>
        <tissue evidence="1">Leaves</tissue>
    </source>
</reference>
<protein>
    <submittedName>
        <fullName evidence="1">Uncharacterized protein</fullName>
    </submittedName>
</protein>
<keyword evidence="2" id="KW-1185">Reference proteome</keyword>
<proteinExistence type="predicted"/>
<name>A0ACB9GAB0_CICIN</name>
<reference evidence="2" key="1">
    <citation type="journal article" date="2022" name="Mol. Ecol. Resour.">
        <title>The genomes of chicory, endive, great burdock and yacon provide insights into Asteraceae palaeo-polyploidization history and plant inulin production.</title>
        <authorList>
            <person name="Fan W."/>
            <person name="Wang S."/>
            <person name="Wang H."/>
            <person name="Wang A."/>
            <person name="Jiang F."/>
            <person name="Liu H."/>
            <person name="Zhao H."/>
            <person name="Xu D."/>
            <person name="Zhang Y."/>
        </authorList>
    </citation>
    <scope>NUCLEOTIDE SEQUENCE [LARGE SCALE GENOMIC DNA]</scope>
    <source>
        <strain evidence="2">cv. Punajuju</strain>
    </source>
</reference>
<accession>A0ACB9GAB0</accession>
<evidence type="ECO:0000313" key="1">
    <source>
        <dbReference type="EMBL" id="KAI3780434.1"/>
    </source>
</evidence>
<comment type="caution">
    <text evidence="1">The sequence shown here is derived from an EMBL/GenBank/DDBJ whole genome shotgun (WGS) entry which is preliminary data.</text>
</comment>
<evidence type="ECO:0000313" key="2">
    <source>
        <dbReference type="Proteomes" id="UP001055811"/>
    </source>
</evidence>